<comment type="caution">
    <text evidence="3">The sequence shown here is derived from an EMBL/GenBank/DDBJ whole genome shotgun (WGS) entry which is preliminary data.</text>
</comment>
<evidence type="ECO:0000313" key="3">
    <source>
        <dbReference type="EMBL" id="KAK1272773.1"/>
    </source>
</evidence>
<accession>A0AAV9B7N5</accession>
<dbReference type="InterPro" id="IPR000008">
    <property type="entry name" value="C2_dom"/>
</dbReference>
<dbReference type="SUPFAM" id="SSF49562">
    <property type="entry name" value="C2 domain (Calcium/lipid-binding domain, CaLB)"/>
    <property type="match status" value="1"/>
</dbReference>
<reference evidence="3" key="1">
    <citation type="journal article" date="2023" name="Nat. Commun.">
        <title>Diploid and tetraploid genomes of Acorus and the evolution of monocots.</title>
        <authorList>
            <person name="Ma L."/>
            <person name="Liu K.W."/>
            <person name="Li Z."/>
            <person name="Hsiao Y.Y."/>
            <person name="Qi Y."/>
            <person name="Fu T."/>
            <person name="Tang G.D."/>
            <person name="Zhang D."/>
            <person name="Sun W.H."/>
            <person name="Liu D.K."/>
            <person name="Li Y."/>
            <person name="Chen G.Z."/>
            <person name="Liu X.D."/>
            <person name="Liao X.Y."/>
            <person name="Jiang Y.T."/>
            <person name="Yu X."/>
            <person name="Hao Y."/>
            <person name="Huang J."/>
            <person name="Zhao X.W."/>
            <person name="Ke S."/>
            <person name="Chen Y.Y."/>
            <person name="Wu W.L."/>
            <person name="Hsu J.L."/>
            <person name="Lin Y.F."/>
            <person name="Huang M.D."/>
            <person name="Li C.Y."/>
            <person name="Huang L."/>
            <person name="Wang Z.W."/>
            <person name="Zhao X."/>
            <person name="Zhong W.Y."/>
            <person name="Peng D.H."/>
            <person name="Ahmad S."/>
            <person name="Lan S."/>
            <person name="Zhang J.S."/>
            <person name="Tsai W.C."/>
            <person name="Van de Peer Y."/>
            <person name="Liu Z.J."/>
        </authorList>
    </citation>
    <scope>NUCLEOTIDE SEQUENCE</scope>
    <source>
        <strain evidence="3">SCP</strain>
    </source>
</reference>
<evidence type="ECO:0000259" key="2">
    <source>
        <dbReference type="PROSITE" id="PS50004"/>
    </source>
</evidence>
<dbReference type="PANTHER" id="PTHR31208">
    <property type="entry name" value="EXPRESSED PROTEIN"/>
    <property type="match status" value="1"/>
</dbReference>
<protein>
    <recommendedName>
        <fullName evidence="2">C2 domain-containing protein</fullName>
    </recommendedName>
</protein>
<dbReference type="Gene3D" id="2.60.40.150">
    <property type="entry name" value="C2 domain"/>
    <property type="match status" value="1"/>
</dbReference>
<dbReference type="InterPro" id="IPR035892">
    <property type="entry name" value="C2_domain_sf"/>
</dbReference>
<reference evidence="3" key="2">
    <citation type="submission" date="2023-06" db="EMBL/GenBank/DDBJ databases">
        <authorList>
            <person name="Ma L."/>
            <person name="Liu K.-W."/>
            <person name="Li Z."/>
            <person name="Hsiao Y.-Y."/>
            <person name="Qi Y."/>
            <person name="Fu T."/>
            <person name="Tang G."/>
            <person name="Zhang D."/>
            <person name="Sun W.-H."/>
            <person name="Liu D.-K."/>
            <person name="Li Y."/>
            <person name="Chen G.-Z."/>
            <person name="Liu X.-D."/>
            <person name="Liao X.-Y."/>
            <person name="Jiang Y.-T."/>
            <person name="Yu X."/>
            <person name="Hao Y."/>
            <person name="Huang J."/>
            <person name="Zhao X.-W."/>
            <person name="Ke S."/>
            <person name="Chen Y.-Y."/>
            <person name="Wu W.-L."/>
            <person name="Hsu J.-L."/>
            <person name="Lin Y.-F."/>
            <person name="Huang M.-D."/>
            <person name="Li C.-Y."/>
            <person name="Huang L."/>
            <person name="Wang Z.-W."/>
            <person name="Zhao X."/>
            <person name="Zhong W.-Y."/>
            <person name="Peng D.-H."/>
            <person name="Ahmad S."/>
            <person name="Lan S."/>
            <person name="Zhang J.-S."/>
            <person name="Tsai W.-C."/>
            <person name="Van De Peer Y."/>
            <person name="Liu Z.-J."/>
        </authorList>
    </citation>
    <scope>NUCLEOTIDE SEQUENCE</scope>
    <source>
        <strain evidence="3">SCP</strain>
        <tissue evidence="3">Leaves</tissue>
    </source>
</reference>
<dbReference type="PROSITE" id="PS50004">
    <property type="entry name" value="C2"/>
    <property type="match status" value="1"/>
</dbReference>
<dbReference type="AlphaFoldDB" id="A0AAV9B7N5"/>
<feature type="region of interest" description="Disordered" evidence="1">
    <location>
        <begin position="254"/>
        <end position="280"/>
    </location>
</feature>
<feature type="domain" description="C2" evidence="2">
    <location>
        <begin position="1"/>
        <end position="96"/>
    </location>
</feature>
<name>A0AAV9B7N5_ACOGR</name>
<keyword evidence="4" id="KW-1185">Reference proteome</keyword>
<evidence type="ECO:0000313" key="4">
    <source>
        <dbReference type="Proteomes" id="UP001179952"/>
    </source>
</evidence>
<evidence type="ECO:0000256" key="1">
    <source>
        <dbReference type="SAM" id="MobiDB-lite"/>
    </source>
</evidence>
<dbReference type="EMBL" id="JAUJYN010000004">
    <property type="protein sequence ID" value="KAK1272773.1"/>
    <property type="molecule type" value="Genomic_DNA"/>
</dbReference>
<dbReference type="Pfam" id="PF00168">
    <property type="entry name" value="C2"/>
    <property type="match status" value="1"/>
</dbReference>
<organism evidence="3 4">
    <name type="scientific">Acorus gramineus</name>
    <name type="common">Dwarf sweet flag</name>
    <dbReference type="NCBI Taxonomy" id="55184"/>
    <lineage>
        <taxon>Eukaryota</taxon>
        <taxon>Viridiplantae</taxon>
        <taxon>Streptophyta</taxon>
        <taxon>Embryophyta</taxon>
        <taxon>Tracheophyta</taxon>
        <taxon>Spermatophyta</taxon>
        <taxon>Magnoliopsida</taxon>
        <taxon>Liliopsida</taxon>
        <taxon>Acoraceae</taxon>
        <taxon>Acorus</taxon>
    </lineage>
</organism>
<proteinExistence type="predicted"/>
<gene>
    <name evidence="3" type="ORF">QJS04_geneDACA022706</name>
</gene>
<dbReference type="Proteomes" id="UP001179952">
    <property type="component" value="Unassembled WGS sequence"/>
</dbReference>
<sequence length="303" mass="33582">MDIHNICIYQKQDVYAKFSLTSDPETALSTKIINGGGQNPIFNETISLDVHSVDASLKCEFWMLSRIKNYLEDQLLGFALVPLSEVLLSKKNQLINKEFSLSSTNLFHIPAGSVQLSISYIGSSPDVLEVHTPTEVENEDLLISCEYEKIEFPDLKIVDETNLLVSECTSIPCSGNINMSFKSGETSPKENDNLIKIEKPFLLPVMSINSESEQTVVQQDIVDMYMKSMEQFTVSLAKMKLPIDVVTTEGVDVENSATDSKQKSKLSTKSTGSRPFYGVGRSSESILSYAGHVIEEVKSGNEK</sequence>
<dbReference type="PANTHER" id="PTHR31208:SF2">
    <property type="entry name" value="DOMAIN-CONTAINING PROTEIN, PUTATIVE, EXPRESSED-RELATED"/>
    <property type="match status" value="1"/>
</dbReference>